<dbReference type="Proteomes" id="UP000680304">
    <property type="component" value="Unassembled WGS sequence"/>
</dbReference>
<gene>
    <name evidence="1" type="ORF">PACILC2_20980</name>
</gene>
<proteinExistence type="predicted"/>
<dbReference type="InterPro" id="IPR008183">
    <property type="entry name" value="Aldose_1/G6P_1-epimerase"/>
</dbReference>
<dbReference type="InterPro" id="IPR014718">
    <property type="entry name" value="GH-type_carb-bd"/>
</dbReference>
<comment type="caution">
    <text evidence="1">The sequence shown here is derived from an EMBL/GenBank/DDBJ whole genome shotgun (WGS) entry which is preliminary data.</text>
</comment>
<protein>
    <submittedName>
        <fullName evidence="1">Galactose mutarotase</fullName>
    </submittedName>
</protein>
<evidence type="ECO:0000313" key="1">
    <source>
        <dbReference type="EMBL" id="GIQ63530.1"/>
    </source>
</evidence>
<dbReference type="CDD" id="cd01081">
    <property type="entry name" value="Aldose_epim"/>
    <property type="match status" value="1"/>
</dbReference>
<dbReference type="RefSeq" id="WP_213528653.1">
    <property type="nucleotide sequence ID" value="NZ_BOVJ01000064.1"/>
</dbReference>
<dbReference type="InterPro" id="IPR011013">
    <property type="entry name" value="Gal_mutarotase_sf_dom"/>
</dbReference>
<dbReference type="SUPFAM" id="SSF74650">
    <property type="entry name" value="Galactose mutarotase-like"/>
    <property type="match status" value="1"/>
</dbReference>
<evidence type="ECO:0000313" key="2">
    <source>
        <dbReference type="Proteomes" id="UP000680304"/>
    </source>
</evidence>
<name>A0ABQ4N5U9_9BACL</name>
<keyword evidence="2" id="KW-1185">Reference proteome</keyword>
<reference evidence="1 2" key="1">
    <citation type="submission" date="2021-04" db="EMBL/GenBank/DDBJ databases">
        <title>Draft genome sequence of Paenibacillus cisolokensis, LC2-13A.</title>
        <authorList>
            <person name="Uke A."/>
            <person name="Chhe C."/>
            <person name="Baramee S."/>
            <person name="Kosugi A."/>
        </authorList>
    </citation>
    <scope>NUCLEOTIDE SEQUENCE [LARGE SCALE GENOMIC DNA]</scope>
    <source>
        <strain evidence="1 2">LC2-13A</strain>
    </source>
</reference>
<dbReference type="Pfam" id="PF01263">
    <property type="entry name" value="Aldose_epim"/>
    <property type="match status" value="1"/>
</dbReference>
<sequence length="331" mass="36883">MSFQAYEGTYQGERAVWLKAGPYEAALLPDIGANLIAFRDTDKGWSFIREPQPGEMAEFKARPMVHGIPVLFPPNRYQDGTFTIGGKTYIFPVNEEKTGNHLHGFFYDAPWEVRESGTNAEESFVVAGQAVDENHPAYRYFPHRFDLSIRYALSGSGLTQTVAVTNRGDEPMPCMLGFHTAVNVPFAPGSGQNDCKVRITIGERWALDDRMLPTGETQPLDEGEAALKRGDGTPFYAPMDNHYSAEPVDGRNVMTVTDHAAGYRFVYDAGVKYKQWMVWNNGAAGGFFCPEPQINMLNAPNLDLPRETTGLLMLAPGETWSETSRMYTEQL</sequence>
<organism evidence="1 2">
    <name type="scientific">Paenibacillus cisolokensis</name>
    <dbReference type="NCBI Taxonomy" id="1658519"/>
    <lineage>
        <taxon>Bacteria</taxon>
        <taxon>Bacillati</taxon>
        <taxon>Bacillota</taxon>
        <taxon>Bacilli</taxon>
        <taxon>Bacillales</taxon>
        <taxon>Paenibacillaceae</taxon>
        <taxon>Paenibacillus</taxon>
    </lineage>
</organism>
<accession>A0ABQ4N5U9</accession>
<dbReference type="Gene3D" id="2.70.98.10">
    <property type="match status" value="1"/>
</dbReference>
<dbReference type="EMBL" id="BOVJ01000064">
    <property type="protein sequence ID" value="GIQ63530.1"/>
    <property type="molecule type" value="Genomic_DNA"/>
</dbReference>